<accession>A0AAW8U165</accession>
<evidence type="ECO:0000313" key="1">
    <source>
        <dbReference type="EMBL" id="MDT2810952.1"/>
    </source>
</evidence>
<dbReference type="EMBL" id="JARQBJ010000005">
    <property type="protein sequence ID" value="MDT2810952.1"/>
    <property type="molecule type" value="Genomic_DNA"/>
</dbReference>
<organism evidence="1 2">
    <name type="scientific">Enterococcus asini</name>
    <dbReference type="NCBI Taxonomy" id="57732"/>
    <lineage>
        <taxon>Bacteria</taxon>
        <taxon>Bacillati</taxon>
        <taxon>Bacillota</taxon>
        <taxon>Bacilli</taxon>
        <taxon>Lactobacillales</taxon>
        <taxon>Enterococcaceae</taxon>
        <taxon>Enterococcus</taxon>
    </lineage>
</organism>
<sequence>MERENWLANQRNRYLWDPERFTLDHRYALTPDELAWIYNRAQ</sequence>
<dbReference type="Proteomes" id="UP001256711">
    <property type="component" value="Unassembled WGS sequence"/>
</dbReference>
<gene>
    <name evidence="1" type="ORF">P7H43_10740</name>
</gene>
<comment type="caution">
    <text evidence="1">The sequence shown here is derived from an EMBL/GenBank/DDBJ whole genome shotgun (WGS) entry which is preliminary data.</text>
</comment>
<dbReference type="RefSeq" id="WP_311835659.1">
    <property type="nucleotide sequence ID" value="NZ_JARQBJ010000005.1"/>
</dbReference>
<dbReference type="AlphaFoldDB" id="A0AAW8U165"/>
<protein>
    <submittedName>
        <fullName evidence="1">Uncharacterized protein</fullName>
    </submittedName>
</protein>
<reference evidence="1" key="1">
    <citation type="submission" date="2023-03" db="EMBL/GenBank/DDBJ databases">
        <authorList>
            <person name="Shen W."/>
            <person name="Cai J."/>
        </authorList>
    </citation>
    <scope>NUCLEOTIDE SEQUENCE</scope>
    <source>
        <strain evidence="1">B226-2</strain>
    </source>
</reference>
<evidence type="ECO:0000313" key="2">
    <source>
        <dbReference type="Proteomes" id="UP001256711"/>
    </source>
</evidence>
<name>A0AAW8U165_9ENTE</name>
<proteinExistence type="predicted"/>